<dbReference type="AlphaFoldDB" id="A0A8C5FT61"/>
<proteinExistence type="predicted"/>
<accession>A0A8C5FT61</accession>
<name>A0A8C5FT61_GADMO</name>
<dbReference type="OMA" id="GCESIAP"/>
<dbReference type="Pfam" id="PF00078">
    <property type="entry name" value="RVT_1"/>
    <property type="match status" value="1"/>
</dbReference>
<feature type="domain" description="Reverse transcriptase" evidence="1">
    <location>
        <begin position="283"/>
        <end position="556"/>
    </location>
</feature>
<dbReference type="PANTHER" id="PTHR31635:SF196">
    <property type="entry name" value="REVERSE TRANSCRIPTASE DOMAIN-CONTAINING PROTEIN-RELATED"/>
    <property type="match status" value="1"/>
</dbReference>
<dbReference type="GeneTree" id="ENSGT00940000165023"/>
<organism evidence="2 3">
    <name type="scientific">Gadus morhua</name>
    <name type="common">Atlantic cod</name>
    <dbReference type="NCBI Taxonomy" id="8049"/>
    <lineage>
        <taxon>Eukaryota</taxon>
        <taxon>Metazoa</taxon>
        <taxon>Chordata</taxon>
        <taxon>Craniata</taxon>
        <taxon>Vertebrata</taxon>
        <taxon>Euteleostomi</taxon>
        <taxon>Actinopterygii</taxon>
        <taxon>Neopterygii</taxon>
        <taxon>Teleostei</taxon>
        <taxon>Neoteleostei</taxon>
        <taxon>Acanthomorphata</taxon>
        <taxon>Zeiogadaria</taxon>
        <taxon>Gadariae</taxon>
        <taxon>Gadiformes</taxon>
        <taxon>Gadoidei</taxon>
        <taxon>Gadidae</taxon>
        <taxon>Gadus</taxon>
    </lineage>
</organism>
<protein>
    <recommendedName>
        <fullName evidence="1">Reverse transcriptase domain-containing protein</fullName>
    </recommendedName>
</protein>
<dbReference type="Ensembl" id="ENSGMOT00000043634.1">
    <property type="protein sequence ID" value="ENSGMOP00000059649.1"/>
    <property type="gene ID" value="ENSGMOG00000036978.1"/>
</dbReference>
<evidence type="ECO:0000313" key="3">
    <source>
        <dbReference type="Proteomes" id="UP000694546"/>
    </source>
</evidence>
<dbReference type="InterPro" id="IPR000477">
    <property type="entry name" value="RT_dom"/>
</dbReference>
<dbReference type="PROSITE" id="PS50878">
    <property type="entry name" value="RT_POL"/>
    <property type="match status" value="1"/>
</dbReference>
<sequence length="749" mass="85385">FAEHEEIQMSTGFHDSRRKRSDNMSVRSLHIQLIDIAPPIARSGYNLESLHYQLIVLPLPIARHGYNSEGFILTHVPLSMNMNSVESVQTVWEAFKATCRGWCISYNSAKHRERSQRKNELMLELKNLEMQHMRDPNDQKLKTMVLLTRTELQSIIHEETSTALYKLKRKHFETGDKAGRMLALRLKQIESNSSITAIDDQNGSLVCEFNPDTIDDFLRSASLPQLKEDDRTYLDKHVQELEVKAAIKALAAGKTPGQDGFSVDFYKCFQEVLSPFLTLLYRDIIATQSMPQSMNMAVISLLPKPGKDHTKMENFRPLSLLNNDYKIFAKTLAMRLEKVISSLIHLDQVGFIAGRYSAHNMRRLFHVMSEAASLQHPAVAISLDAEKAFDRIEWSNLFHILTKYGFGPVCIQWIKALYHNPVACVKTNGLISPPFHLFRSTRQGCPASPVIFTLTLEPLACAIRENQSITGIKLLNYDFKANLYADDILLTLSRPALSVPHLLKLISDFGVFSGYKINWLKSEAIALNRLTHSFGHLSSTPIVWKTDGMRYLGVNITSPIDNIFELNGPKLLKTVKDDLNRWTNLPLSLMGRAEVLKMNVLPRLASLFTAIPLEVPQRWFREINTLFSLFLWKGKKPRISLKKLSIHRKKGGLGIPDIHTYYLAYNGIYPLSWAYEKEQAAMAKRLILMNWKVKKPNCFDIVNWQKDFLELVSMEQAASVLQDLGSDHTDSLSQIMSLLKENQIDEDIS</sequence>
<evidence type="ECO:0000313" key="2">
    <source>
        <dbReference type="Ensembl" id="ENSGMOP00000059649.1"/>
    </source>
</evidence>
<reference evidence="2" key="1">
    <citation type="submission" date="2025-08" db="UniProtKB">
        <authorList>
            <consortium name="Ensembl"/>
        </authorList>
    </citation>
    <scope>IDENTIFICATION</scope>
</reference>
<keyword evidence="3" id="KW-1185">Reference proteome</keyword>
<dbReference type="PANTHER" id="PTHR31635">
    <property type="entry name" value="REVERSE TRANSCRIPTASE DOMAIN-CONTAINING PROTEIN-RELATED"/>
    <property type="match status" value="1"/>
</dbReference>
<evidence type="ECO:0000259" key="1">
    <source>
        <dbReference type="PROSITE" id="PS50878"/>
    </source>
</evidence>
<reference evidence="2" key="2">
    <citation type="submission" date="2025-09" db="UniProtKB">
        <authorList>
            <consortium name="Ensembl"/>
        </authorList>
    </citation>
    <scope>IDENTIFICATION</scope>
</reference>
<dbReference type="CDD" id="cd01650">
    <property type="entry name" value="RT_nLTR_like"/>
    <property type="match status" value="1"/>
</dbReference>
<dbReference type="InterPro" id="IPR043502">
    <property type="entry name" value="DNA/RNA_pol_sf"/>
</dbReference>
<dbReference type="SUPFAM" id="SSF56672">
    <property type="entry name" value="DNA/RNA polymerases"/>
    <property type="match status" value="1"/>
</dbReference>
<dbReference type="Proteomes" id="UP000694546">
    <property type="component" value="Chromosome 6"/>
</dbReference>